<evidence type="ECO:0000259" key="9">
    <source>
        <dbReference type="Pfam" id="PF04821"/>
    </source>
</evidence>
<keyword evidence="7" id="KW-0131">Cell cycle</keyword>
<feature type="domain" description="Timeless N-terminal" evidence="9">
    <location>
        <begin position="35"/>
        <end position="304"/>
    </location>
</feature>
<feature type="region of interest" description="Disordered" evidence="8">
    <location>
        <begin position="565"/>
        <end position="596"/>
    </location>
</feature>
<dbReference type="InterPro" id="IPR044998">
    <property type="entry name" value="Timeless"/>
</dbReference>
<feature type="region of interest" description="Disordered" evidence="8">
    <location>
        <begin position="798"/>
        <end position="846"/>
    </location>
</feature>
<comment type="caution">
    <text evidence="10">The sequence shown here is derived from an EMBL/GenBank/DDBJ whole genome shotgun (WGS) entry which is preliminary data.</text>
</comment>
<dbReference type="EMBL" id="JBFMKM010000003">
    <property type="protein sequence ID" value="KAL1311279.1"/>
    <property type="molecule type" value="Genomic_DNA"/>
</dbReference>
<dbReference type="Proteomes" id="UP001562354">
    <property type="component" value="Unassembled WGS sequence"/>
</dbReference>
<feature type="compositionally biased region" description="Basic residues" evidence="8">
    <location>
        <begin position="565"/>
        <end position="574"/>
    </location>
</feature>
<dbReference type="RefSeq" id="XP_069204128.1">
    <property type="nucleotide sequence ID" value="XM_069340658.1"/>
</dbReference>
<dbReference type="InterPro" id="IPR006906">
    <property type="entry name" value="Timeless_N"/>
</dbReference>
<feature type="compositionally biased region" description="Basic and acidic residues" evidence="8">
    <location>
        <begin position="798"/>
        <end position="827"/>
    </location>
</feature>
<evidence type="ECO:0000256" key="1">
    <source>
        <dbReference type="ARBA" id="ARBA00004123"/>
    </source>
</evidence>
<evidence type="ECO:0000256" key="8">
    <source>
        <dbReference type="SAM" id="MobiDB-lite"/>
    </source>
</evidence>
<feature type="compositionally biased region" description="Basic and acidic residues" evidence="8">
    <location>
        <begin position="1162"/>
        <end position="1173"/>
    </location>
</feature>
<name>A0ABR3PP04_9PEZI</name>
<gene>
    <name evidence="10" type="ORF">AAFC00_001465</name>
</gene>
<dbReference type="PANTHER" id="PTHR22940">
    <property type="entry name" value="TIMEOUT/TIMELESS-2"/>
    <property type="match status" value="1"/>
</dbReference>
<evidence type="ECO:0000256" key="7">
    <source>
        <dbReference type="ARBA" id="ARBA00023306"/>
    </source>
</evidence>
<feature type="compositionally biased region" description="Acidic residues" evidence="8">
    <location>
        <begin position="584"/>
        <end position="595"/>
    </location>
</feature>
<reference evidence="10 11" key="1">
    <citation type="submission" date="2024-07" db="EMBL/GenBank/DDBJ databases">
        <title>Draft sequence of the Neodothiora populina.</title>
        <authorList>
            <person name="Drown D.D."/>
            <person name="Schuette U.S."/>
            <person name="Buechlein A.B."/>
            <person name="Rusch D.R."/>
            <person name="Winton L.W."/>
            <person name="Adams G.A."/>
        </authorList>
    </citation>
    <scope>NUCLEOTIDE SEQUENCE [LARGE SCALE GENOMIC DNA]</scope>
    <source>
        <strain evidence="10 11">CPC 39397</strain>
    </source>
</reference>
<evidence type="ECO:0000256" key="4">
    <source>
        <dbReference type="ARBA" id="ARBA00022880"/>
    </source>
</evidence>
<evidence type="ECO:0000256" key="2">
    <source>
        <dbReference type="ARBA" id="ARBA00008174"/>
    </source>
</evidence>
<dbReference type="PANTHER" id="PTHR22940:SF4">
    <property type="entry name" value="PROTEIN TIMELESS HOMOLOG"/>
    <property type="match status" value="1"/>
</dbReference>
<dbReference type="Pfam" id="PF04821">
    <property type="entry name" value="TIMELESS"/>
    <property type="match status" value="1"/>
</dbReference>
<evidence type="ECO:0000256" key="6">
    <source>
        <dbReference type="ARBA" id="ARBA00023254"/>
    </source>
</evidence>
<feature type="compositionally biased region" description="Basic and acidic residues" evidence="8">
    <location>
        <begin position="1007"/>
        <end position="1025"/>
    </location>
</feature>
<keyword evidence="6" id="KW-0469">Meiosis</keyword>
<feature type="compositionally biased region" description="Basic and acidic residues" evidence="8">
    <location>
        <begin position="1064"/>
        <end position="1079"/>
    </location>
</feature>
<protein>
    <recommendedName>
        <fullName evidence="3">Topoisomerase 1-associated factor 1</fullName>
    </recommendedName>
</protein>
<sequence length="1222" mass="139423">MDVFEKSSTVDPEVRAHVYSLVSAVGGNSNINDGQYVLGDDALACLRDISRWIRLYDDKTQRHDVKRCLAESNLVKGDLLEILAQWPETGQTSALRGKIAIKCLDLLKDLTWPITLEEDKATVNHHRHLPFLQLAQVGYKRAVLHHETAPILRTVIRIVVPIISMSKPDRTARDWQILSAALYFFRNIAIISQPQNLPSQGDENEVSRSTTIESFHNQHVLQLILTIASSINEEFPLQDVVILEILFQLLKGIDPKQLFKERKDVDQDRAKAFRALVSKEKAMMASYQKNAPSRHHRFGSMIWLKRPDQKMTTLSGQKVISEEANMLDTIDKSKSWNKPRVRSRQTEAIDETNDFAATVHIEGSTHTILRTFVEDFLDSSFNPLFNSLRRAVSSESDRVLAYNARQYYYLMGWFLQAERARQELVKKEKANQPASAPSAEEDSPFAYIAAVMTQENFVLLNRKMQQSLDDKEWSDLHACIHAFTEILHTVAAMSESSSEDDQEIAENIQSRIFYEETTHDLVISILKNYKEQGFRYLDSCTELAHVFTRMLERYSKQNVDLQVRSKRRARKKRKDAAQARGEEDQAENSEAEDEVEAHRTVSERKFDFSRLAAKFMTEPCIATFVRFTQYYLDLDEDQLKRAHRFFYRCAFKMERIILLYRVDILHLFQRMIKGPEGLRKDSPHFKDWEELVRQIFRRCIKKLEERRELMVEMLFTKMPQTLFYLEHGYDYVGEKRAPRPPAELVVKPGMTKEEEIGVAVGVLVNQGKLDDIAWIKKVLGDAADERAAWEDQHAAQMSIEDHAGPEDRTATDEPQEDSAKPTEDQKHPPNQPSPEKEALSVPSIVVKPEGDERKTALYKDKFLRLFLVLLQIERMGARDDPEASWVIPSALTSTDLRTNLDLIKKLEFDLPTFEEGVTPESLLRNKAAAGLHARADRGSASRDASRANTVDRDSDDGVGLSDIDELDERYAPGGPTARPAAAERPNKPTRKRRLRKAADEVADEEESQRKAEEKRKREREKDAKIKSTLRVTDSDDEDDQGRDKEFFRLEEQRRGRMKGVIRNELLKIVDEQEKADSAKRASKGRKRKSDVSEAATNKAAKTKKRKTTVDDDSEDQDNDISMTSDNDDSEDEEPPTIISSRESSSEAESVASDHSAAPRIANKPDSHTSKPRSETSANRVPSPAPITLDEDDEDDVVLLAKPTARRTAARGPFIVDSDSESE</sequence>
<evidence type="ECO:0000313" key="10">
    <source>
        <dbReference type="EMBL" id="KAL1311279.1"/>
    </source>
</evidence>
<organism evidence="10 11">
    <name type="scientific">Neodothiora populina</name>
    <dbReference type="NCBI Taxonomy" id="2781224"/>
    <lineage>
        <taxon>Eukaryota</taxon>
        <taxon>Fungi</taxon>
        <taxon>Dikarya</taxon>
        <taxon>Ascomycota</taxon>
        <taxon>Pezizomycotina</taxon>
        <taxon>Dothideomycetes</taxon>
        <taxon>Dothideomycetidae</taxon>
        <taxon>Dothideales</taxon>
        <taxon>Dothioraceae</taxon>
        <taxon>Neodothiora</taxon>
    </lineage>
</organism>
<accession>A0ABR3PP04</accession>
<feature type="compositionally biased region" description="Basic and acidic residues" evidence="8">
    <location>
        <begin position="933"/>
        <end position="952"/>
    </location>
</feature>
<keyword evidence="11" id="KW-1185">Reference proteome</keyword>
<comment type="subcellular location">
    <subcellularLocation>
        <location evidence="1">Nucleus</location>
    </subcellularLocation>
</comment>
<evidence type="ECO:0000313" key="11">
    <source>
        <dbReference type="Proteomes" id="UP001562354"/>
    </source>
</evidence>
<comment type="similarity">
    <text evidence="2">Belongs to the timeless family.</text>
</comment>
<feature type="region of interest" description="Disordered" evidence="8">
    <location>
        <begin position="931"/>
        <end position="1222"/>
    </location>
</feature>
<keyword evidence="5" id="KW-0539">Nucleus</keyword>
<feature type="compositionally biased region" description="Low complexity" evidence="8">
    <location>
        <begin position="1139"/>
        <end position="1157"/>
    </location>
</feature>
<evidence type="ECO:0000256" key="3">
    <source>
        <dbReference type="ARBA" id="ARBA00021529"/>
    </source>
</evidence>
<feature type="compositionally biased region" description="Low complexity" evidence="8">
    <location>
        <begin position="971"/>
        <end position="983"/>
    </location>
</feature>
<evidence type="ECO:0000256" key="5">
    <source>
        <dbReference type="ARBA" id="ARBA00023242"/>
    </source>
</evidence>
<feature type="compositionally biased region" description="Basic and acidic residues" evidence="8">
    <location>
        <begin position="1041"/>
        <end position="1054"/>
    </location>
</feature>
<dbReference type="GeneID" id="95975168"/>
<feature type="compositionally biased region" description="Acidic residues" evidence="8">
    <location>
        <begin position="1125"/>
        <end position="1134"/>
    </location>
</feature>
<proteinExistence type="inferred from homology"/>
<keyword evidence="4" id="KW-0236">DNA replication inhibitor</keyword>